<dbReference type="PATRIC" id="fig|1160718.3.peg.4281"/>
<evidence type="ECO:0000313" key="3">
    <source>
        <dbReference type="EMBL" id="QTZ91827.1"/>
    </source>
</evidence>
<dbReference type="KEGG" id="sauh:SU9_010335"/>
<gene>
    <name evidence="3" type="ORF">SU9_010335</name>
    <name evidence="2" type="ORF">SU9_21128</name>
</gene>
<feature type="compositionally biased region" description="Basic residues" evidence="1">
    <location>
        <begin position="59"/>
        <end position="69"/>
    </location>
</feature>
<feature type="region of interest" description="Disordered" evidence="1">
    <location>
        <begin position="1"/>
        <end position="69"/>
    </location>
</feature>
<sequence length="69" mass="7416">MNPPLPRPAKPDYTSVFMEPAYPGGEPYERPEEEDEGENAPAGSPGRSGADPADERKAGPTRRTGHRPA</sequence>
<evidence type="ECO:0000256" key="1">
    <source>
        <dbReference type="SAM" id="MobiDB-lite"/>
    </source>
</evidence>
<evidence type="ECO:0000313" key="4">
    <source>
        <dbReference type="Proteomes" id="UP000009036"/>
    </source>
</evidence>
<dbReference type="RefSeq" id="WP_006605746.1">
    <property type="nucleotide sequence ID" value="NZ_CP072931.1"/>
</dbReference>
<reference evidence="3" key="2">
    <citation type="submission" date="2021-04" db="EMBL/GenBank/DDBJ databases">
        <authorList>
            <person name="Wen M.-L."/>
            <person name="Han X.-L."/>
            <person name="Xiong J."/>
        </authorList>
    </citation>
    <scope>NUCLEOTIDE SEQUENCE</scope>
    <source>
        <strain evidence="3">AGR0001</strain>
    </source>
</reference>
<dbReference type="EMBL" id="AJGV01000127">
    <property type="protein sequence ID" value="EJJ05059.1"/>
    <property type="molecule type" value="Genomic_DNA"/>
</dbReference>
<keyword evidence="4" id="KW-1185">Reference proteome</keyword>
<proteinExistence type="predicted"/>
<name>J1RKX6_9ACTN</name>
<dbReference type="STRING" id="1160718.SU9_21128"/>
<accession>J1RKX6</accession>
<organism evidence="2">
    <name type="scientific">Streptomyces auratus AGR0001</name>
    <dbReference type="NCBI Taxonomy" id="1160718"/>
    <lineage>
        <taxon>Bacteria</taxon>
        <taxon>Bacillati</taxon>
        <taxon>Actinomycetota</taxon>
        <taxon>Actinomycetes</taxon>
        <taxon>Kitasatosporales</taxon>
        <taxon>Streptomycetaceae</taxon>
        <taxon>Streptomyces</taxon>
    </lineage>
</organism>
<protein>
    <submittedName>
        <fullName evidence="2">Uncharacterized protein</fullName>
    </submittedName>
</protein>
<reference evidence="2" key="1">
    <citation type="journal article" date="2012" name="J. Bacteriol.">
        <title>Genome Sequence of Streptomyces auratus Strain AGR0001, a Phoslactomycin-Producing Actinomycete.</title>
        <authorList>
            <person name="Han X."/>
            <person name="Li M."/>
            <person name="Ding Z."/>
            <person name="Zhao J."/>
            <person name="Ji K."/>
            <person name="Wen M."/>
            <person name="Lu T."/>
        </authorList>
    </citation>
    <scope>NUCLEOTIDE SEQUENCE [LARGE SCALE GENOMIC DNA]</scope>
    <source>
        <strain evidence="2">AGR0001</strain>
    </source>
</reference>
<evidence type="ECO:0000313" key="2">
    <source>
        <dbReference type="EMBL" id="EJJ05059.1"/>
    </source>
</evidence>
<dbReference type="EMBL" id="CP072931">
    <property type="protein sequence ID" value="QTZ91827.1"/>
    <property type="molecule type" value="Genomic_DNA"/>
</dbReference>
<dbReference type="HOGENOM" id="CLU_2773971_0_0_11"/>
<dbReference type="Proteomes" id="UP000009036">
    <property type="component" value="Chromosome"/>
</dbReference>
<dbReference type="AlphaFoldDB" id="J1RKX6"/>